<organism evidence="3 4">
    <name type="scientific">Penicillium vulpinum</name>
    <dbReference type="NCBI Taxonomy" id="29845"/>
    <lineage>
        <taxon>Eukaryota</taxon>
        <taxon>Fungi</taxon>
        <taxon>Dikarya</taxon>
        <taxon>Ascomycota</taxon>
        <taxon>Pezizomycotina</taxon>
        <taxon>Eurotiomycetes</taxon>
        <taxon>Eurotiomycetidae</taxon>
        <taxon>Eurotiales</taxon>
        <taxon>Aspergillaceae</taxon>
        <taxon>Penicillium</taxon>
    </lineage>
</organism>
<name>A0A1V6RET6_9EURO</name>
<feature type="region of interest" description="Disordered" evidence="1">
    <location>
        <begin position="285"/>
        <end position="316"/>
    </location>
</feature>
<sequence length="631" mass="69479">MTVNLDDELFTSAISGYREAFLVQHSHLSEAERNQLWIERLSQFIPAPNDRDTNWQPAGSLRKRARQDATPRTLPYSDSGLPQAKRRATTPDLSVDLTRDLSHTSSPDLPRNSAVLSRQGSYRHMAMARSQSQQIPVSHQHQPVGVTMGKRQSVGPVRTHRRLNHVDEFSPSEYARYLDASPSQPFDSALALGLVNNGSTGTSYPQYSDRTSPWTDQAPAAAPEMTRSTTTDSLIGGINMFRFDSTGPQYQEPVGSVPPEWVPTSTAGLPYQDPFLSSVYPDLDPTSSSPFSHNSPISHPSSFSNPSFSASAPPTTSFHYPMSQNIIPFDSVEMKPSDSTDSNNLVTQRSRAARRTKEQIAQAARPIAPKVESVDSSMSQIDHHKMLRISSADGTTKEVAAIPKASVRRPQRPKTYCSICTDHPDGFHGEHELRRHIERVHASIRTVWVCNDISPGKYFLSNCKACRNGKRYGANYNAAAHLRRTHFNPCERGRGGRGKDSEKRGGKGGGNQPGMDVLKHWMIAAEEVTDEAAGGGVNSKLLIRNSSRVSTRDPGYQLAVAACRLVDGQPPYVAESALLKESDQFSEFPDAPFEFEFELGPDLDLDIEGSMGSPFSDSQSSCMPDIDSYVK</sequence>
<dbReference type="PANTHER" id="PTHR42031:SF1">
    <property type="entry name" value="KEY LIME PATHOGENICITY PROTEIN"/>
    <property type="match status" value="1"/>
</dbReference>
<reference evidence="4" key="1">
    <citation type="journal article" date="2017" name="Nat. Microbiol.">
        <title>Global analysis of biosynthetic gene clusters reveals vast potential of secondary metabolite production in Penicillium species.</title>
        <authorList>
            <person name="Nielsen J.C."/>
            <person name="Grijseels S."/>
            <person name="Prigent S."/>
            <person name="Ji B."/>
            <person name="Dainat J."/>
            <person name="Nielsen K.F."/>
            <person name="Frisvad J.C."/>
            <person name="Workman M."/>
            <person name="Nielsen J."/>
        </authorList>
    </citation>
    <scope>NUCLEOTIDE SEQUENCE [LARGE SCALE GENOMIC DNA]</scope>
    <source>
        <strain evidence="4">IBT 29486</strain>
    </source>
</reference>
<keyword evidence="4" id="KW-1185">Reference proteome</keyword>
<feature type="compositionally biased region" description="Polar residues" evidence="1">
    <location>
        <begin position="613"/>
        <end position="622"/>
    </location>
</feature>
<accession>A0A1V6RET6</accession>
<feature type="region of interest" description="Disordered" evidence="1">
    <location>
        <begin position="332"/>
        <end position="356"/>
    </location>
</feature>
<comment type="caution">
    <text evidence="3">The sequence shown here is derived from an EMBL/GenBank/DDBJ whole genome shotgun (WGS) entry which is preliminary data.</text>
</comment>
<gene>
    <name evidence="3" type="ORF">PENVUL_c063G04760</name>
</gene>
<proteinExistence type="predicted"/>
<evidence type="ECO:0000313" key="3">
    <source>
        <dbReference type="EMBL" id="OQD99666.1"/>
    </source>
</evidence>
<dbReference type="Proteomes" id="UP000191518">
    <property type="component" value="Unassembled WGS sequence"/>
</dbReference>
<feature type="compositionally biased region" description="Polar residues" evidence="1">
    <location>
        <begin position="339"/>
        <end position="350"/>
    </location>
</feature>
<feature type="compositionally biased region" description="Polar residues" evidence="1">
    <location>
        <begin position="203"/>
        <end position="215"/>
    </location>
</feature>
<dbReference type="EMBL" id="MDYP01000063">
    <property type="protein sequence ID" value="OQD99666.1"/>
    <property type="molecule type" value="Genomic_DNA"/>
</dbReference>
<feature type="region of interest" description="Disordered" evidence="1">
    <location>
        <begin position="203"/>
        <end position="228"/>
    </location>
</feature>
<evidence type="ECO:0000313" key="4">
    <source>
        <dbReference type="Proteomes" id="UP000191518"/>
    </source>
</evidence>
<dbReference type="Pfam" id="PF25438">
    <property type="entry name" value="DUF7896"/>
    <property type="match status" value="1"/>
</dbReference>
<feature type="domain" description="DUF7896" evidence="2">
    <location>
        <begin position="445"/>
        <end position="522"/>
    </location>
</feature>
<evidence type="ECO:0000259" key="2">
    <source>
        <dbReference type="Pfam" id="PF25438"/>
    </source>
</evidence>
<evidence type="ECO:0000256" key="1">
    <source>
        <dbReference type="SAM" id="MobiDB-lite"/>
    </source>
</evidence>
<protein>
    <recommendedName>
        <fullName evidence="2">DUF7896 domain-containing protein</fullName>
    </recommendedName>
</protein>
<dbReference type="InterPro" id="IPR057218">
    <property type="entry name" value="DUF7896"/>
</dbReference>
<dbReference type="AlphaFoldDB" id="A0A1V6RET6"/>
<feature type="compositionally biased region" description="Basic and acidic residues" evidence="1">
    <location>
        <begin position="489"/>
        <end position="505"/>
    </location>
</feature>
<dbReference type="PANTHER" id="PTHR42031">
    <property type="entry name" value="KEY LIME PATHOGENICITY PROTEIN"/>
    <property type="match status" value="1"/>
</dbReference>
<feature type="region of interest" description="Disordered" evidence="1">
    <location>
        <begin position="608"/>
        <end position="631"/>
    </location>
</feature>
<feature type="region of interest" description="Disordered" evidence="1">
    <location>
        <begin position="488"/>
        <end position="514"/>
    </location>
</feature>
<dbReference type="STRING" id="29845.A0A1V6RET6"/>
<feature type="region of interest" description="Disordered" evidence="1">
    <location>
        <begin position="48"/>
        <end position="113"/>
    </location>
</feature>
<dbReference type="OrthoDB" id="5377599at2759"/>